<feature type="region of interest" description="Disordered" evidence="1">
    <location>
        <begin position="719"/>
        <end position="785"/>
    </location>
</feature>
<evidence type="ECO:0000313" key="3">
    <source>
        <dbReference type="EMBL" id="KAK8786022.1"/>
    </source>
</evidence>
<evidence type="ECO:0000313" key="4">
    <source>
        <dbReference type="Proteomes" id="UP001321473"/>
    </source>
</evidence>
<feature type="region of interest" description="Disordered" evidence="1">
    <location>
        <begin position="279"/>
        <end position="343"/>
    </location>
</feature>
<name>A0AAQ4FH95_AMBAM</name>
<feature type="compositionally biased region" description="Acidic residues" evidence="1">
    <location>
        <begin position="560"/>
        <end position="569"/>
    </location>
</feature>
<gene>
    <name evidence="3" type="ORF">V5799_007614</name>
</gene>
<feature type="compositionally biased region" description="Basic and acidic residues" evidence="1">
    <location>
        <begin position="772"/>
        <end position="785"/>
    </location>
</feature>
<proteinExistence type="predicted"/>
<dbReference type="EMBL" id="JARKHS020003121">
    <property type="protein sequence ID" value="KAK8786022.1"/>
    <property type="molecule type" value="Genomic_DNA"/>
</dbReference>
<feature type="region of interest" description="Disordered" evidence="1">
    <location>
        <begin position="410"/>
        <end position="462"/>
    </location>
</feature>
<dbReference type="PANTHER" id="PTHR15670">
    <property type="entry name" value="RHO GTPASE ACTIVATING PROTEIN 11A"/>
    <property type="match status" value="1"/>
</dbReference>
<dbReference type="AlphaFoldDB" id="A0AAQ4FH95"/>
<feature type="region of interest" description="Disordered" evidence="1">
    <location>
        <begin position="537"/>
        <end position="655"/>
    </location>
</feature>
<evidence type="ECO:0000259" key="2">
    <source>
        <dbReference type="PROSITE" id="PS50238"/>
    </source>
</evidence>
<organism evidence="3 4">
    <name type="scientific">Amblyomma americanum</name>
    <name type="common">Lone star tick</name>
    <dbReference type="NCBI Taxonomy" id="6943"/>
    <lineage>
        <taxon>Eukaryota</taxon>
        <taxon>Metazoa</taxon>
        <taxon>Ecdysozoa</taxon>
        <taxon>Arthropoda</taxon>
        <taxon>Chelicerata</taxon>
        <taxon>Arachnida</taxon>
        <taxon>Acari</taxon>
        <taxon>Parasitiformes</taxon>
        <taxon>Ixodida</taxon>
        <taxon>Ixodoidea</taxon>
        <taxon>Ixodidae</taxon>
        <taxon>Amblyomminae</taxon>
        <taxon>Amblyomma</taxon>
    </lineage>
</organism>
<dbReference type="SUPFAM" id="SSF48350">
    <property type="entry name" value="GTPase activation domain, GAP"/>
    <property type="match status" value="1"/>
</dbReference>
<dbReference type="Gene3D" id="1.10.555.10">
    <property type="entry name" value="Rho GTPase activation protein"/>
    <property type="match status" value="1"/>
</dbReference>
<dbReference type="InterPro" id="IPR008936">
    <property type="entry name" value="Rho_GTPase_activation_prot"/>
</dbReference>
<dbReference type="InterPro" id="IPR042869">
    <property type="entry name" value="ARHGAP11A/B"/>
</dbReference>
<dbReference type="PROSITE" id="PS50238">
    <property type="entry name" value="RHOGAP"/>
    <property type="match status" value="1"/>
</dbReference>
<dbReference type="InterPro" id="IPR000198">
    <property type="entry name" value="RhoGAP_dom"/>
</dbReference>
<dbReference type="GO" id="GO:0007165">
    <property type="term" value="P:signal transduction"/>
    <property type="evidence" value="ECO:0007669"/>
    <property type="project" value="InterPro"/>
</dbReference>
<feature type="compositionally biased region" description="Low complexity" evidence="1">
    <location>
        <begin position="585"/>
        <end position="622"/>
    </location>
</feature>
<feature type="compositionally biased region" description="Polar residues" evidence="1">
    <location>
        <begin position="635"/>
        <end position="655"/>
    </location>
</feature>
<feature type="compositionally biased region" description="Basic residues" evidence="1">
    <location>
        <begin position="438"/>
        <end position="449"/>
    </location>
</feature>
<keyword evidence="4" id="KW-1185">Reference proteome</keyword>
<reference evidence="3 4" key="1">
    <citation type="journal article" date="2023" name="Arcadia Sci">
        <title>De novo assembly of a long-read Amblyomma americanum tick genome.</title>
        <authorList>
            <person name="Chou S."/>
            <person name="Poskanzer K.E."/>
            <person name="Rollins M."/>
            <person name="Thuy-Boun P.S."/>
        </authorList>
    </citation>
    <scope>NUCLEOTIDE SEQUENCE [LARGE SCALE GENOMIC DNA]</scope>
    <source>
        <strain evidence="3">F_SG_1</strain>
        <tissue evidence="3">Salivary glands</tissue>
    </source>
</reference>
<dbReference type="Proteomes" id="UP001321473">
    <property type="component" value="Unassembled WGS sequence"/>
</dbReference>
<dbReference type="SMART" id="SM00324">
    <property type="entry name" value="RhoGAP"/>
    <property type="match status" value="1"/>
</dbReference>
<feature type="compositionally biased region" description="Low complexity" evidence="1">
    <location>
        <begin position="537"/>
        <end position="549"/>
    </location>
</feature>
<sequence>MPDSTPHERGDNDRQLAASELRRLGLRVPCLKTAAVASAKQVTLSGWPLFGVDIAEQPQQASHLVPGLIVPWFLDESLRALLSHASTEGILRKSGSLSRQRLLRTSLESSASLGVASVVLASAPIHDVSGLLKQWLQLLPEPLLPKPLVQLLLRCQAKHGLESVLLGLRLLPDERLACLRHLLSGLAHLAADPGNLMGAHNLATVLAPTLCCPATMQSATREDLDSVVSLVQALIEASHLVGSTPPPLPGRAGRKKTNSACLLLHQLRRLVVQRKVPEAEAADGQDCSPVVAPDGPALGSKRRKPRELLPRGLSPWKRAKREEGVPSRQQQANTPELLDGRPHQVTPSVTLQVQEQSAVKPRDTEAAAATSVMTSGAATFYAEKPAAHLSQPVAAPVDPLVPQTVHFLRGSSCTSSTKSSLRRGRPNSLRTGLPSPRPLRHGPGARRHSSTGSKPRPPVGKENLQRSLRYASQVDSVFNAPAMAHLAAVKARKEAFMAQCLEKNPTLFLDVASPQLHRGSSAVATRCSSLEPVVEAPPVLPEEPQLPAQGQDGAPSSTEENQEEDEPMDVDVSCTAAPTDGTTVETPPLQETTPPLQETTPPLQETTPPLQETTPPLQETTPNAAIACEPRDEATVTNEGQEQTTAIPSVTLTSSAPTIKGTQSMAEPAVWSDSFFALPAVPPEPASSAAKRESIIQIRERNAGMVRSSVEVFNRAAAASSTVVRSSGPAVRTRRAVAGRSAPVRKGSDPTSSRSPLREANFRAPASPRARTRQEQQRRDWEMEL</sequence>
<feature type="domain" description="Rho-GAP" evidence="2">
    <location>
        <begin position="52"/>
        <end position="242"/>
    </location>
</feature>
<dbReference type="Pfam" id="PF00620">
    <property type="entry name" value="RhoGAP"/>
    <property type="match status" value="1"/>
</dbReference>
<comment type="caution">
    <text evidence="3">The sequence shown here is derived from an EMBL/GenBank/DDBJ whole genome shotgun (WGS) entry which is preliminary data.</text>
</comment>
<accession>A0AAQ4FH95</accession>
<dbReference type="PANTHER" id="PTHR15670:SF4">
    <property type="entry name" value="RHO GTPASE-ACTIVATING PROTEIN 11A"/>
    <property type="match status" value="1"/>
</dbReference>
<protein>
    <recommendedName>
        <fullName evidence="2">Rho-GAP domain-containing protein</fullName>
    </recommendedName>
</protein>
<evidence type="ECO:0000256" key="1">
    <source>
        <dbReference type="SAM" id="MobiDB-lite"/>
    </source>
</evidence>
<dbReference type="GO" id="GO:0005096">
    <property type="term" value="F:GTPase activator activity"/>
    <property type="evidence" value="ECO:0007669"/>
    <property type="project" value="TreeGrafter"/>
</dbReference>